<reference evidence="2 3" key="1">
    <citation type="journal article" date="2018" name="Syst. Appl. Microbiol.">
        <title>Abditibacterium utsteinense sp. nov., the first cultivated member of candidate phylum FBP, isolated from ice-free Antarctic soil samples.</title>
        <authorList>
            <person name="Tahon G."/>
            <person name="Tytgat B."/>
            <person name="Lebbe L."/>
            <person name="Carlier A."/>
            <person name="Willems A."/>
        </authorList>
    </citation>
    <scope>NUCLEOTIDE SEQUENCE [LARGE SCALE GENOMIC DNA]</scope>
    <source>
        <strain evidence="2 3">LMG 29911</strain>
    </source>
</reference>
<keyword evidence="1" id="KW-1133">Transmembrane helix</keyword>
<keyword evidence="1" id="KW-0812">Transmembrane</keyword>
<keyword evidence="1" id="KW-0472">Membrane</keyword>
<dbReference type="RefSeq" id="WP_106381384.1">
    <property type="nucleotide sequence ID" value="NZ_NIGF01000034.1"/>
</dbReference>
<protein>
    <submittedName>
        <fullName evidence="2">Uncharacterized protein</fullName>
    </submittedName>
</protein>
<dbReference type="InParanoid" id="A0A2S8SNT0"/>
<sequence>MARQKILFNIFLFTLGFAVATLWQGFKSRVYFRPVQRLASPDRAHLAVLERVDNIDFNFRILLDGQKIYHSPDFNPNSSLPFRETLLWDTTGKLLIFQVTRRQLFGYDVLQQRVLSGAEVLQAKVATPTEMEISFEGKWPGAK</sequence>
<dbReference type="EMBL" id="NIGF01000034">
    <property type="protein sequence ID" value="PQV62452.1"/>
    <property type="molecule type" value="Genomic_DNA"/>
</dbReference>
<gene>
    <name evidence="2" type="ORF">B1R32_13410</name>
</gene>
<feature type="transmembrane region" description="Helical" evidence="1">
    <location>
        <begin position="6"/>
        <end position="26"/>
    </location>
</feature>
<dbReference type="AlphaFoldDB" id="A0A2S8SNT0"/>
<name>A0A2S8SNT0_9BACT</name>
<organism evidence="2 3">
    <name type="scientific">Abditibacterium utsteinense</name>
    <dbReference type="NCBI Taxonomy" id="1960156"/>
    <lineage>
        <taxon>Bacteria</taxon>
        <taxon>Pseudomonadati</taxon>
        <taxon>Abditibacteriota</taxon>
        <taxon>Abditibacteriia</taxon>
        <taxon>Abditibacteriales</taxon>
        <taxon>Abditibacteriaceae</taxon>
        <taxon>Abditibacterium</taxon>
    </lineage>
</organism>
<evidence type="ECO:0000256" key="1">
    <source>
        <dbReference type="SAM" id="Phobius"/>
    </source>
</evidence>
<comment type="caution">
    <text evidence="2">The sequence shown here is derived from an EMBL/GenBank/DDBJ whole genome shotgun (WGS) entry which is preliminary data.</text>
</comment>
<proteinExistence type="predicted"/>
<accession>A0A2S8SNT0</accession>
<keyword evidence="3" id="KW-1185">Reference proteome</keyword>
<evidence type="ECO:0000313" key="3">
    <source>
        <dbReference type="Proteomes" id="UP000237684"/>
    </source>
</evidence>
<evidence type="ECO:0000313" key="2">
    <source>
        <dbReference type="EMBL" id="PQV62452.1"/>
    </source>
</evidence>
<dbReference type="Proteomes" id="UP000237684">
    <property type="component" value="Unassembled WGS sequence"/>
</dbReference>